<proteinExistence type="predicted"/>
<dbReference type="EMBL" id="JAXOVC010000001">
    <property type="protein sequence ID" value="KAK4507460.1"/>
    <property type="molecule type" value="Genomic_DNA"/>
</dbReference>
<organism evidence="2 3">
    <name type="scientific">Zasmidium cellare</name>
    <name type="common">Wine cellar mold</name>
    <name type="synonym">Racodium cellare</name>
    <dbReference type="NCBI Taxonomy" id="395010"/>
    <lineage>
        <taxon>Eukaryota</taxon>
        <taxon>Fungi</taxon>
        <taxon>Dikarya</taxon>
        <taxon>Ascomycota</taxon>
        <taxon>Pezizomycotina</taxon>
        <taxon>Dothideomycetes</taxon>
        <taxon>Dothideomycetidae</taxon>
        <taxon>Mycosphaerellales</taxon>
        <taxon>Mycosphaerellaceae</taxon>
        <taxon>Zasmidium</taxon>
    </lineage>
</organism>
<reference evidence="2 3" key="1">
    <citation type="journal article" date="2023" name="G3 (Bethesda)">
        <title>A chromosome-level genome assembly of Zasmidium syzygii isolated from banana leaves.</title>
        <authorList>
            <person name="van Westerhoven A.C."/>
            <person name="Mehrabi R."/>
            <person name="Talebi R."/>
            <person name="Steentjes M.B.F."/>
            <person name="Corcolon B."/>
            <person name="Chong P.A."/>
            <person name="Kema G.H.J."/>
            <person name="Seidl M.F."/>
        </authorList>
    </citation>
    <scope>NUCLEOTIDE SEQUENCE [LARGE SCALE GENOMIC DNA]</scope>
    <source>
        <strain evidence="2 3">P124</strain>
    </source>
</reference>
<evidence type="ECO:0000256" key="1">
    <source>
        <dbReference type="SAM" id="MobiDB-lite"/>
    </source>
</evidence>
<evidence type="ECO:0000313" key="3">
    <source>
        <dbReference type="Proteomes" id="UP001305779"/>
    </source>
</evidence>
<dbReference type="Gene3D" id="3.30.160.60">
    <property type="entry name" value="Classic Zinc Finger"/>
    <property type="match status" value="1"/>
</dbReference>
<dbReference type="InterPro" id="IPR039970">
    <property type="entry name" value="TF_Grauzone"/>
</dbReference>
<name>A0ABR0F218_ZASCE</name>
<comment type="caution">
    <text evidence="2">The sequence shown here is derived from an EMBL/GenBank/DDBJ whole genome shotgun (WGS) entry which is preliminary data.</text>
</comment>
<feature type="compositionally biased region" description="Polar residues" evidence="1">
    <location>
        <begin position="163"/>
        <end position="178"/>
    </location>
</feature>
<dbReference type="Proteomes" id="UP001305779">
    <property type="component" value="Unassembled WGS sequence"/>
</dbReference>
<keyword evidence="3" id="KW-1185">Reference proteome</keyword>
<protein>
    <submittedName>
        <fullName evidence="2">Uncharacterized protein</fullName>
    </submittedName>
</protein>
<feature type="compositionally biased region" description="Low complexity" evidence="1">
    <location>
        <begin position="220"/>
        <end position="232"/>
    </location>
</feature>
<accession>A0ABR0F218</accession>
<gene>
    <name evidence="2" type="ORF">PRZ48_001195</name>
</gene>
<dbReference type="PANTHER" id="PTHR23225:SF2">
    <property type="entry name" value="AT09679P-RELATED"/>
    <property type="match status" value="1"/>
</dbReference>
<feature type="compositionally biased region" description="Polar residues" evidence="1">
    <location>
        <begin position="200"/>
        <end position="212"/>
    </location>
</feature>
<sequence length="417" mass="46970">MVIDGAFQAAFNPPITPQAQLPGEPDAPFFSPATAFMWENNVIVNAAGHFSHTGQLHSPAYTSNASSSWDDQRDTPPITSPGLRALSHSPLHIYNDDVVPFAFGGNPSIERRDSHSGGCCVAMHDVQKTADPQLESYHFDEEPNYISYGSFAQEGYQPIVGDDSQSNASYSGNNSDYVPQQLPHRHEQASPVIRRRRAQSSRNGHSTGSSARVSKRPQASRRSSSYQSQAQSVEDADSQSVPSSGRAFPCPLAIHGCMSSFGSKNEWKRHVTSQHMRLGFWRCDLCANERKPNDFNRKDLFTQHVRRMHPPYKKAVPRSPKEPGDDQYLQDAATRCYIPLRTAPEKSRCIICEKTFSGHNTWDDRMEHIGRHMETAKKEGEQPSDPRRWKTDEFTEQWMLQERILVWNDGDELELAP</sequence>
<evidence type="ECO:0000313" key="2">
    <source>
        <dbReference type="EMBL" id="KAK4507460.1"/>
    </source>
</evidence>
<dbReference type="PANTHER" id="PTHR23225">
    <property type="entry name" value="ZINC FINGER PROTEIN"/>
    <property type="match status" value="1"/>
</dbReference>
<feature type="region of interest" description="Disordered" evidence="1">
    <location>
        <begin position="156"/>
        <end position="244"/>
    </location>
</feature>